<reference evidence="2" key="1">
    <citation type="submission" date="2022-04" db="EMBL/GenBank/DDBJ databases">
        <title>Complete genome sequence of a cyanobacterium, Nostoc sp. SO-36, isolated in Antarctica.</title>
        <authorList>
            <person name="Kanesaki Y."/>
            <person name="Effendi D."/>
            <person name="Sakamoto T."/>
            <person name="Ohtani S."/>
            <person name="Awai K."/>
        </authorList>
    </citation>
    <scope>NUCLEOTIDE SEQUENCE</scope>
    <source>
        <strain evidence="2">SO-36</strain>
    </source>
</reference>
<sequence>MASLIFGETKTATPITAPIVAINIGVIALIISGVRDFIKVSYKIGSVHEVNTQRQILIPEL</sequence>
<proteinExistence type="predicted"/>
<gene>
    <name evidence="2" type="ORF">ANSO36C_34070</name>
</gene>
<keyword evidence="1" id="KW-0812">Transmembrane</keyword>
<keyword evidence="1" id="KW-0472">Membrane</keyword>
<dbReference type="EMBL" id="AP025732">
    <property type="protein sequence ID" value="BDI17605.1"/>
    <property type="molecule type" value="Genomic_DNA"/>
</dbReference>
<protein>
    <submittedName>
        <fullName evidence="2">Uncharacterized protein</fullName>
    </submittedName>
</protein>
<organism evidence="2 3">
    <name type="scientific">Nostoc cf. commune SO-36</name>
    <dbReference type="NCBI Taxonomy" id="449208"/>
    <lineage>
        <taxon>Bacteria</taxon>
        <taxon>Bacillati</taxon>
        <taxon>Cyanobacteriota</taxon>
        <taxon>Cyanophyceae</taxon>
        <taxon>Nostocales</taxon>
        <taxon>Nostocaceae</taxon>
        <taxon>Nostoc</taxon>
    </lineage>
</organism>
<feature type="transmembrane region" description="Helical" evidence="1">
    <location>
        <begin position="15"/>
        <end position="34"/>
    </location>
</feature>
<keyword evidence="3" id="KW-1185">Reference proteome</keyword>
<evidence type="ECO:0000256" key="1">
    <source>
        <dbReference type="SAM" id="Phobius"/>
    </source>
</evidence>
<keyword evidence="1" id="KW-1133">Transmembrane helix</keyword>
<accession>A0ABN6Q5Q2</accession>
<name>A0ABN6Q5Q2_NOSCO</name>
<evidence type="ECO:0000313" key="2">
    <source>
        <dbReference type="EMBL" id="BDI17605.1"/>
    </source>
</evidence>
<dbReference type="Proteomes" id="UP001055453">
    <property type="component" value="Chromosome"/>
</dbReference>
<evidence type="ECO:0000313" key="3">
    <source>
        <dbReference type="Proteomes" id="UP001055453"/>
    </source>
</evidence>